<dbReference type="RefSeq" id="WP_153872032.1">
    <property type="nucleotide sequence ID" value="NZ_JAEKCT010000005.1"/>
</dbReference>
<dbReference type="PROSITE" id="PS51257">
    <property type="entry name" value="PROKAR_LIPOPROTEIN"/>
    <property type="match status" value="1"/>
</dbReference>
<dbReference type="AlphaFoldDB" id="A0A5P1DI44"/>
<gene>
    <name evidence="2" type="ORF">FRT59_19490</name>
    <name evidence="1" type="ORF">JJD71_00220</name>
</gene>
<evidence type="ECO:0000313" key="4">
    <source>
        <dbReference type="Proteomes" id="UP000620382"/>
    </source>
</evidence>
<proteinExistence type="predicted"/>
<dbReference type="EMBL" id="VOIW01000005">
    <property type="protein sequence ID" value="MRJ39138.1"/>
    <property type="molecule type" value="Genomic_DNA"/>
</dbReference>
<reference evidence="1 4" key="2">
    <citation type="submission" date="2021-01" db="EMBL/GenBank/DDBJ databases">
        <title>Antibiotic resistance and phylogeny of Pseudomonas spp. isolated over three decades from chicken meat in the Norwegian food chain.</title>
        <authorList>
            <person name="Moen B."/>
        </authorList>
    </citation>
    <scope>NUCLEOTIDE SEQUENCE [LARGE SCALE GENOMIC DNA]</scope>
    <source>
        <strain evidence="1 4">MF6766</strain>
    </source>
</reference>
<sequence>MRHFGTAIAVAACLTTASCTTDLQSHKPSPTGITQGASYHLPELHYDIEVKRTLTQCPILPDRHNPQAVGQIEFQTRATATPRTVAGQEVVIDFEALSAFTKITNFDLERYPSGILKSVNATVDDRTADVAKEAFKAIVSVGKLAIGLPSLEATETGVRQRNYFLACSVKASESVAAVPVLRKAVKEREAELEKATDALDGFNTDHPPSPHNGSQAAQAAKLARAQLLAKEALTAANEALAKTLNDITVVYRSTYVPGQTSAAPSVLASRHSARFNTCREKPATAESTVPEINGVYSGLADATAGTTSPQSIVQLRSYSSDGKRSARWLVHTLGPDMTLDCDGSITAQARWSDASGKPTNVDAEQASNAAKAIWKNTLALDEIQLVTRRLQGTAVLITANTLSSERKDLTLGASRTCTGEGDQRCGILYRTQLPGRLRICRFMSEQEGIANPQQCHGMSNTDPAVLFTDERSIPQMGHLASLGLHNGPFTNNELTASFSEDGSLIKMGYKKPRAEAVAVGETVNAGIDALTAIKLFSNTRELRDLANEKALTDAQVALLNSQKALVQPTEVTALENQASVVKARSALIDAQIQLHKKQAELEALNE</sequence>
<keyword evidence="4" id="KW-1185">Reference proteome</keyword>
<reference evidence="2 3" key="1">
    <citation type="submission" date="2019-08" db="EMBL/GenBank/DDBJ databases">
        <title>Pseudomonas haemolytica sp. nov. isolated from raw milk and skim milk concentrate.</title>
        <authorList>
            <person name="Hofmann K."/>
            <person name="Huptas C."/>
            <person name="Doll E."/>
            <person name="Scherer S."/>
            <person name="Wenning M."/>
        </authorList>
    </citation>
    <scope>NUCLEOTIDE SEQUENCE [LARGE SCALE GENOMIC DNA]</scope>
    <source>
        <strain evidence="2 3">DSM 108987</strain>
    </source>
</reference>
<dbReference type="Proteomes" id="UP000620382">
    <property type="component" value="Unassembled WGS sequence"/>
</dbReference>
<evidence type="ECO:0000313" key="1">
    <source>
        <dbReference type="EMBL" id="MBK3457487.1"/>
    </source>
</evidence>
<name>A0A5P1DI44_9PSED</name>
<accession>A0A5P1DI44</accession>
<organism evidence="2 3">
    <name type="scientific">Pseudomonas haemolytica</name>
    <dbReference type="NCBI Taxonomy" id="2600065"/>
    <lineage>
        <taxon>Bacteria</taxon>
        <taxon>Pseudomonadati</taxon>
        <taxon>Pseudomonadota</taxon>
        <taxon>Gammaproteobacteria</taxon>
        <taxon>Pseudomonadales</taxon>
        <taxon>Pseudomonadaceae</taxon>
        <taxon>Pseudomonas</taxon>
    </lineage>
</organism>
<comment type="caution">
    <text evidence="2">The sequence shown here is derived from an EMBL/GenBank/DDBJ whole genome shotgun (WGS) entry which is preliminary data.</text>
</comment>
<dbReference type="Proteomes" id="UP000408764">
    <property type="component" value="Unassembled WGS sequence"/>
</dbReference>
<evidence type="ECO:0000313" key="2">
    <source>
        <dbReference type="EMBL" id="MRJ39138.1"/>
    </source>
</evidence>
<evidence type="ECO:0000313" key="3">
    <source>
        <dbReference type="Proteomes" id="UP000408764"/>
    </source>
</evidence>
<protein>
    <submittedName>
        <fullName evidence="2">Uncharacterized protein</fullName>
    </submittedName>
</protein>
<dbReference type="EMBL" id="JAENSR010000001">
    <property type="protein sequence ID" value="MBK3457487.1"/>
    <property type="molecule type" value="Genomic_DNA"/>
</dbReference>